<reference evidence="6 7" key="1">
    <citation type="submission" date="2015-08" db="EMBL/GenBank/DDBJ databases">
        <title>Ancestral chromatin configuration constrains chromatin evolution on differentiating sex chromosomes in Drosophila.</title>
        <authorList>
            <person name="Zhou Q."/>
            <person name="Bachtrog D."/>
        </authorList>
    </citation>
    <scope>NUCLEOTIDE SEQUENCE [LARGE SCALE GENOMIC DNA]</scope>
    <source>
        <tissue evidence="6">Whole larvae</tissue>
    </source>
</reference>
<feature type="active site" description="Proton donor" evidence="3">
    <location>
        <position position="40"/>
    </location>
</feature>
<dbReference type="PANTHER" id="PTHR19288:SF93">
    <property type="entry name" value="FI11325P-RELATED"/>
    <property type="match status" value="1"/>
</dbReference>
<dbReference type="GO" id="GO:0046872">
    <property type="term" value="F:metal ion binding"/>
    <property type="evidence" value="ECO:0007669"/>
    <property type="project" value="UniProtKB-KW"/>
</dbReference>
<protein>
    <submittedName>
        <fullName evidence="6">CG5577</fullName>
    </submittedName>
</protein>
<accession>A0A0M4EC97</accession>
<dbReference type="AlphaFoldDB" id="A0A0M4EC97"/>
<name>A0A0M4EC97_DROBS</name>
<dbReference type="PIRSF" id="PIRSF000915">
    <property type="entry name" value="PGP-type_phosphatase"/>
    <property type="match status" value="1"/>
</dbReference>
<keyword evidence="5" id="KW-0460">Magnesium</keyword>
<dbReference type="Pfam" id="PF13344">
    <property type="entry name" value="Hydrolase_6"/>
    <property type="match status" value="1"/>
</dbReference>
<evidence type="ECO:0000256" key="2">
    <source>
        <dbReference type="PIRNR" id="PIRNR000915"/>
    </source>
</evidence>
<dbReference type="InterPro" id="IPR036412">
    <property type="entry name" value="HAD-like_sf"/>
</dbReference>
<feature type="binding site" evidence="5">
    <location>
        <position position="38"/>
    </location>
    <ligand>
        <name>Mg(2+)</name>
        <dbReference type="ChEBI" id="CHEBI:18420"/>
    </ligand>
</feature>
<comment type="cofactor">
    <cofactor evidence="5">
        <name>Mg(2+)</name>
        <dbReference type="ChEBI" id="CHEBI:18420"/>
    </cofactor>
    <text evidence="5">Divalent metal ions. Mg(2+) is the most effective.</text>
</comment>
<keyword evidence="1 2" id="KW-0378">Hydrolase</keyword>
<dbReference type="EMBL" id="CP012525">
    <property type="protein sequence ID" value="ALC43008.1"/>
    <property type="molecule type" value="Genomic_DNA"/>
</dbReference>
<dbReference type="Pfam" id="PF13242">
    <property type="entry name" value="Hydrolase_like"/>
    <property type="match status" value="1"/>
</dbReference>
<organism evidence="6 7">
    <name type="scientific">Drosophila busckii</name>
    <name type="common">Fruit fly</name>
    <dbReference type="NCBI Taxonomy" id="30019"/>
    <lineage>
        <taxon>Eukaryota</taxon>
        <taxon>Metazoa</taxon>
        <taxon>Ecdysozoa</taxon>
        <taxon>Arthropoda</taxon>
        <taxon>Hexapoda</taxon>
        <taxon>Insecta</taxon>
        <taxon>Pterygota</taxon>
        <taxon>Neoptera</taxon>
        <taxon>Endopterygota</taxon>
        <taxon>Diptera</taxon>
        <taxon>Brachycera</taxon>
        <taxon>Muscomorpha</taxon>
        <taxon>Ephydroidea</taxon>
        <taxon>Drosophilidae</taxon>
        <taxon>Drosophila</taxon>
    </lineage>
</organism>
<evidence type="ECO:0000313" key="7">
    <source>
        <dbReference type="Proteomes" id="UP000494163"/>
    </source>
</evidence>
<feature type="binding site" evidence="4">
    <location>
        <position position="232"/>
    </location>
    <ligand>
        <name>substrate</name>
    </ligand>
</feature>
<dbReference type="InterPro" id="IPR006349">
    <property type="entry name" value="PGP_euk"/>
</dbReference>
<dbReference type="Gene3D" id="3.40.50.1000">
    <property type="entry name" value="HAD superfamily/HAD-like"/>
    <property type="match status" value="2"/>
</dbReference>
<keyword evidence="7" id="KW-1185">Reference proteome</keyword>
<dbReference type="SMR" id="A0A0M4EC97"/>
<feature type="active site" description="Nucleophile" evidence="3">
    <location>
        <position position="38"/>
    </location>
</feature>
<dbReference type="SUPFAM" id="SSF56784">
    <property type="entry name" value="HAD-like"/>
    <property type="match status" value="1"/>
</dbReference>
<dbReference type="NCBIfam" id="TIGR01452">
    <property type="entry name" value="PGP_euk"/>
    <property type="match status" value="1"/>
</dbReference>
<dbReference type="NCBIfam" id="TIGR01460">
    <property type="entry name" value="HAD-SF-IIA"/>
    <property type="match status" value="1"/>
</dbReference>
<evidence type="ECO:0000256" key="1">
    <source>
        <dbReference type="ARBA" id="ARBA00022801"/>
    </source>
</evidence>
<dbReference type="GO" id="GO:0005737">
    <property type="term" value="C:cytoplasm"/>
    <property type="evidence" value="ECO:0007669"/>
    <property type="project" value="TreeGrafter"/>
</dbReference>
<feature type="binding site" evidence="5">
    <location>
        <position position="40"/>
    </location>
    <ligand>
        <name>Mg(2+)</name>
        <dbReference type="ChEBI" id="CHEBI:18420"/>
    </ligand>
</feature>
<keyword evidence="5" id="KW-0479">Metal-binding</keyword>
<dbReference type="PANTHER" id="PTHR19288">
    <property type="entry name" value="4-NITROPHENYLPHOSPHATASE-RELATED"/>
    <property type="match status" value="1"/>
</dbReference>
<dbReference type="GO" id="GO:0016791">
    <property type="term" value="F:phosphatase activity"/>
    <property type="evidence" value="ECO:0007669"/>
    <property type="project" value="InterPro"/>
</dbReference>
<dbReference type="InterPro" id="IPR023214">
    <property type="entry name" value="HAD_sf"/>
</dbReference>
<comment type="similarity">
    <text evidence="2">Belongs to the HAD-like hydrolase superfamily.</text>
</comment>
<dbReference type="OrthoDB" id="413953at2759"/>
<dbReference type="OMA" id="FFITNNC"/>
<feature type="binding site" evidence="5">
    <location>
        <position position="257"/>
    </location>
    <ligand>
        <name>Mg(2+)</name>
        <dbReference type="ChEBI" id="CHEBI:18420"/>
    </ligand>
</feature>
<dbReference type="Proteomes" id="UP000494163">
    <property type="component" value="Chromosome 3L"/>
</dbReference>
<evidence type="ECO:0000313" key="6">
    <source>
        <dbReference type="EMBL" id="ALC43008.1"/>
    </source>
</evidence>
<evidence type="ECO:0000256" key="4">
    <source>
        <dbReference type="PIRSR" id="PIRSR000915-2"/>
    </source>
</evidence>
<dbReference type="InterPro" id="IPR006357">
    <property type="entry name" value="HAD-SF_hydro_IIA"/>
</dbReference>
<evidence type="ECO:0000256" key="3">
    <source>
        <dbReference type="PIRSR" id="PIRSR000915-1"/>
    </source>
</evidence>
<evidence type="ECO:0000256" key="5">
    <source>
        <dbReference type="PIRSR" id="PIRSR000915-3"/>
    </source>
</evidence>
<dbReference type="STRING" id="30019.A0A0M4EC97"/>
<sequence>MNIAIGSNALQRGTCQLLALNKFAVSQWLKTFDTVLFDGDGVLWNRQEAIKGAPQTFNAIRAMGKNAFVCSNHSATSRRELCQRARQMGLLISEDGMISSAATMARYLQERKFQRKVYIVGEQGIAEELLAAGIKALPLDTEPMLSGNMQEHVKAMHMEPNVGAVVVGVDKHFSTRKLAKACSYLMDPSVLFLATNRDRSFPISAERHVPDADVMVSSIQAVVKRKPFTCGKPNPYMCSHLIRNGVIKPERTLMIGDTLYTDIQFGYNCGFQTLMVGTGVSSLADVKLAEQSAHPLMYQRVPNLYLPSLGDLLKFLPSRNG</sequence>
<proteinExistence type="inferred from homology"/>
<gene>
    <name evidence="6" type="ORF">Dbus_chr3Lg174</name>
</gene>